<dbReference type="PANTHER" id="PTHR34724">
    <property type="entry name" value="OS12G0596101 PROTEIN"/>
    <property type="match status" value="1"/>
</dbReference>
<name>A0A6P6AUW8_DURZI</name>
<sequence>MCYEVKCSTCGKTTWGGCGRHVPSVYKRVPEAQRCQCRDWPGVNSSAENPQPSSSCAILKGLHNGELDAKVLHYATKIVRKRQIEAKQYDIFLSFYSFNFFYIWNL</sequence>
<dbReference type="OrthoDB" id="88410at2759"/>
<organism evidence="1 2">
    <name type="scientific">Durio zibethinus</name>
    <name type="common">Durian</name>
    <dbReference type="NCBI Taxonomy" id="66656"/>
    <lineage>
        <taxon>Eukaryota</taxon>
        <taxon>Viridiplantae</taxon>
        <taxon>Streptophyta</taxon>
        <taxon>Embryophyta</taxon>
        <taxon>Tracheophyta</taxon>
        <taxon>Spermatophyta</taxon>
        <taxon>Magnoliopsida</taxon>
        <taxon>eudicotyledons</taxon>
        <taxon>Gunneridae</taxon>
        <taxon>Pentapetalae</taxon>
        <taxon>rosids</taxon>
        <taxon>malvids</taxon>
        <taxon>Malvales</taxon>
        <taxon>Malvaceae</taxon>
        <taxon>Helicteroideae</taxon>
        <taxon>Durio</taxon>
    </lineage>
</organism>
<evidence type="ECO:0000313" key="1">
    <source>
        <dbReference type="Proteomes" id="UP000515121"/>
    </source>
</evidence>
<proteinExistence type="predicted"/>
<accession>A0A6P6AUW8</accession>
<protein>
    <submittedName>
        <fullName evidence="2">Uncharacterized protein LOC111312520</fullName>
    </submittedName>
</protein>
<dbReference type="RefSeq" id="XP_022768590.1">
    <property type="nucleotide sequence ID" value="XM_022912855.1"/>
</dbReference>
<reference evidence="2" key="1">
    <citation type="submission" date="2025-08" db="UniProtKB">
        <authorList>
            <consortium name="RefSeq"/>
        </authorList>
    </citation>
    <scope>IDENTIFICATION</scope>
    <source>
        <tissue evidence="2">Fruit stalk</tissue>
    </source>
</reference>
<dbReference type="Proteomes" id="UP000515121">
    <property type="component" value="Unplaced"/>
</dbReference>
<dbReference type="PANTHER" id="PTHR34724:SF4">
    <property type="entry name" value="EXPRESSED PROTEIN"/>
    <property type="match status" value="1"/>
</dbReference>
<gene>
    <name evidence="2" type="primary">LOC111312520</name>
</gene>
<evidence type="ECO:0000313" key="2">
    <source>
        <dbReference type="RefSeq" id="XP_022768590.1"/>
    </source>
</evidence>
<keyword evidence="1" id="KW-1185">Reference proteome</keyword>
<dbReference type="AlphaFoldDB" id="A0A6P6AUW8"/>
<dbReference type="GeneID" id="111312520"/>
<dbReference type="KEGG" id="dzi:111312520"/>